<organism evidence="1 2">
    <name type="scientific">Roseomonas marmotae</name>
    <dbReference type="NCBI Taxonomy" id="2768161"/>
    <lineage>
        <taxon>Bacteria</taxon>
        <taxon>Pseudomonadati</taxon>
        <taxon>Pseudomonadota</taxon>
        <taxon>Alphaproteobacteria</taxon>
        <taxon>Acetobacterales</taxon>
        <taxon>Roseomonadaceae</taxon>
        <taxon>Roseomonas</taxon>
    </lineage>
</organism>
<proteinExistence type="predicted"/>
<keyword evidence="2" id="KW-1185">Reference proteome</keyword>
<dbReference type="RefSeq" id="WP_207445430.1">
    <property type="nucleotide sequence ID" value="NZ_CP061091.1"/>
</dbReference>
<evidence type="ECO:0000313" key="2">
    <source>
        <dbReference type="Proteomes" id="UP001518990"/>
    </source>
</evidence>
<reference evidence="1 2" key="1">
    <citation type="submission" date="2020-09" db="EMBL/GenBank/DDBJ databases">
        <title>Roseomonas.</title>
        <authorList>
            <person name="Zhu W."/>
        </authorList>
    </citation>
    <scope>NUCLEOTIDE SEQUENCE [LARGE SCALE GENOMIC DNA]</scope>
    <source>
        <strain evidence="1 2">1311</strain>
    </source>
</reference>
<dbReference type="Proteomes" id="UP001518990">
    <property type="component" value="Unassembled WGS sequence"/>
</dbReference>
<evidence type="ECO:0000313" key="1">
    <source>
        <dbReference type="EMBL" id="MBO1073839.1"/>
    </source>
</evidence>
<comment type="caution">
    <text evidence="1">The sequence shown here is derived from an EMBL/GenBank/DDBJ whole genome shotgun (WGS) entry which is preliminary data.</text>
</comment>
<protein>
    <submittedName>
        <fullName evidence="1">Uncharacterized protein</fullName>
    </submittedName>
</protein>
<dbReference type="EMBL" id="JACTNF010000003">
    <property type="protein sequence ID" value="MBO1073839.1"/>
    <property type="molecule type" value="Genomic_DNA"/>
</dbReference>
<sequence>MPKALVGALSYPTHFRVQVYDDVLLLWPERLVCATQFEGAGMAKPAAKPI</sequence>
<name>A0ABS3K8Q0_9PROT</name>
<accession>A0ABS3K8Q0</accession>
<gene>
    <name evidence="1" type="ORF">IAI60_04400</name>
</gene>